<reference evidence="3" key="1">
    <citation type="submission" date="2018-11" db="EMBL/GenBank/DDBJ databases">
        <authorList>
            <person name="Alioto T."/>
            <person name="Alioto T."/>
        </authorList>
    </citation>
    <scope>NUCLEOTIDE SEQUENCE</scope>
</reference>
<keyword evidence="1" id="KW-0677">Repeat</keyword>
<dbReference type="AlphaFoldDB" id="A0A8B6C0U7"/>
<dbReference type="InterPro" id="IPR032171">
    <property type="entry name" value="COR-A"/>
</dbReference>
<sequence>MCVHNQSFRRHIRYFSPLSNTQENNEEVFEKLRDKIFDLAKACPSWNQEIPVRWIHLEKTLFELANQKPIVTKADVIKLGLENLEPIQTEDEINLFLKYHHETGDFVFFEDISKYVVLSPQWLSNAFKCIITSDELQQNFDILSWEKNDWDEIRKTGKLSIRFIDYILEKNELSKFKMHIINIMKKYDIMVQTPSVSGEENYYVPCMVETIAIDDIDLLFDNKSKTSCLCFVFDFLPRTIFNHVLAACTRRFKVTTKNSKPVFFKGLCLFDLDDSGCEKLLLIMFQNVIQVQVWKWNFPIEGERNKRKIENSYSEIRKLLCTYIERSQASRCKSNTPYKTQLKCNITLYSCLRGMKDHDQLKRMEEYYCEEHEQSHDAKQVYFDWYEKDPEVSLVII</sequence>
<evidence type="ECO:0000313" key="4">
    <source>
        <dbReference type="Proteomes" id="UP000596742"/>
    </source>
</evidence>
<accession>A0A8B6C0U7</accession>
<dbReference type="Pfam" id="PF16095">
    <property type="entry name" value="COR-A"/>
    <property type="match status" value="1"/>
</dbReference>
<evidence type="ECO:0000256" key="1">
    <source>
        <dbReference type="ARBA" id="ARBA00022737"/>
    </source>
</evidence>
<protein>
    <recommendedName>
        <fullName evidence="2">COR domain-containing protein</fullName>
    </recommendedName>
</protein>
<dbReference type="EMBL" id="UYJE01001033">
    <property type="protein sequence ID" value="VDH98644.1"/>
    <property type="molecule type" value="Genomic_DNA"/>
</dbReference>
<evidence type="ECO:0000313" key="3">
    <source>
        <dbReference type="EMBL" id="VDH98644.1"/>
    </source>
</evidence>
<gene>
    <name evidence="3" type="ORF">MGAL_10B088973</name>
</gene>
<dbReference type="InterPro" id="IPR036388">
    <property type="entry name" value="WH-like_DNA-bd_sf"/>
</dbReference>
<name>A0A8B6C0U7_MYTGA</name>
<keyword evidence="4" id="KW-1185">Reference proteome</keyword>
<comment type="caution">
    <text evidence="3">The sequence shown here is derived from an EMBL/GenBank/DDBJ whole genome shotgun (WGS) entry which is preliminary data.</text>
</comment>
<organism evidence="3 4">
    <name type="scientific">Mytilus galloprovincialis</name>
    <name type="common">Mediterranean mussel</name>
    <dbReference type="NCBI Taxonomy" id="29158"/>
    <lineage>
        <taxon>Eukaryota</taxon>
        <taxon>Metazoa</taxon>
        <taxon>Spiralia</taxon>
        <taxon>Lophotrochozoa</taxon>
        <taxon>Mollusca</taxon>
        <taxon>Bivalvia</taxon>
        <taxon>Autobranchia</taxon>
        <taxon>Pteriomorphia</taxon>
        <taxon>Mytilida</taxon>
        <taxon>Mytiloidea</taxon>
        <taxon>Mytilidae</taxon>
        <taxon>Mytilinae</taxon>
        <taxon>Mytilus</taxon>
    </lineage>
</organism>
<feature type="domain" description="COR" evidence="2">
    <location>
        <begin position="51"/>
        <end position="207"/>
    </location>
</feature>
<dbReference type="Gene3D" id="1.10.10.10">
    <property type="entry name" value="Winged helix-like DNA-binding domain superfamily/Winged helix DNA-binding domain"/>
    <property type="match status" value="1"/>
</dbReference>
<proteinExistence type="predicted"/>
<dbReference type="OrthoDB" id="5962960at2759"/>
<evidence type="ECO:0000259" key="2">
    <source>
        <dbReference type="Pfam" id="PF16095"/>
    </source>
</evidence>
<dbReference type="Proteomes" id="UP000596742">
    <property type="component" value="Unassembled WGS sequence"/>
</dbReference>